<dbReference type="KEGG" id="rarg:115733653"/>
<dbReference type="Gene3D" id="3.40.800.20">
    <property type="entry name" value="Histone deacetylase domain"/>
    <property type="match status" value="1"/>
</dbReference>
<keyword evidence="3" id="KW-1185">Reference proteome</keyword>
<dbReference type="InterPro" id="IPR037138">
    <property type="entry name" value="His_deacetylse_dom_sf"/>
</dbReference>
<accession>A0A8B8NCI1</accession>
<dbReference type="SUPFAM" id="SSF52768">
    <property type="entry name" value="Arginase/deacetylase"/>
    <property type="match status" value="1"/>
</dbReference>
<dbReference type="PROSITE" id="PS51257">
    <property type="entry name" value="PROKAR_LIPOPROTEIN"/>
    <property type="match status" value="1"/>
</dbReference>
<dbReference type="InterPro" id="IPR023696">
    <property type="entry name" value="Ureohydrolase_dom_sf"/>
</dbReference>
<organism evidence="3 4">
    <name type="scientific">Rhodamnia argentea</name>
    <dbReference type="NCBI Taxonomy" id="178133"/>
    <lineage>
        <taxon>Eukaryota</taxon>
        <taxon>Viridiplantae</taxon>
        <taxon>Streptophyta</taxon>
        <taxon>Embryophyta</taxon>
        <taxon>Tracheophyta</taxon>
        <taxon>Spermatophyta</taxon>
        <taxon>Magnoliopsida</taxon>
        <taxon>eudicotyledons</taxon>
        <taxon>Gunneridae</taxon>
        <taxon>Pentapetalae</taxon>
        <taxon>rosids</taxon>
        <taxon>malvids</taxon>
        <taxon>Myrtales</taxon>
        <taxon>Myrtaceae</taxon>
        <taxon>Myrtoideae</taxon>
        <taxon>Myrteae</taxon>
        <taxon>Australasian group</taxon>
        <taxon>Rhodamnia</taxon>
    </lineage>
</organism>
<dbReference type="GO" id="GO:0006325">
    <property type="term" value="P:chromatin organization"/>
    <property type="evidence" value="ECO:0007669"/>
    <property type="project" value="UniProtKB-KW"/>
</dbReference>
<evidence type="ECO:0000313" key="3">
    <source>
        <dbReference type="Proteomes" id="UP000827889"/>
    </source>
</evidence>
<evidence type="ECO:0000256" key="2">
    <source>
        <dbReference type="ARBA" id="ARBA00022853"/>
    </source>
</evidence>
<sequence>MFEILRMICKSSQYHRNSSSGNPLSMFACCHHKEYLIGFFESLQGIKHVDVSFQLMDFARGKNVLALEGGYNLTSISKSALACMEVLLDEKTVTGSTEAYPFESTWRVIQAAHQELKAFWSVLADELPTKVISQTAPIQKILISSSDSEAEDVEELLHDVIRPLSTLVVDEDHRVLAESASLSWRSDLSKIDIWYATFGSNMWKPRFRCYIEGGQVMHFKLTFFKP</sequence>
<dbReference type="GeneID" id="115733653"/>
<keyword evidence="2" id="KW-0156">Chromatin regulator</keyword>
<proteinExistence type="predicted"/>
<gene>
    <name evidence="4" type="primary">LOC115733653</name>
</gene>
<dbReference type="AlphaFoldDB" id="A0A8B8NCI1"/>
<name>A0A8B8NCI1_9MYRT</name>
<keyword evidence="1" id="KW-0678">Repressor</keyword>
<dbReference type="RefSeq" id="XP_030520142.2">
    <property type="nucleotide sequence ID" value="XM_030664282.2"/>
</dbReference>
<protein>
    <submittedName>
        <fullName evidence="4">Histone deacetylase 5-like</fullName>
    </submittedName>
</protein>
<evidence type="ECO:0000313" key="4">
    <source>
        <dbReference type="RefSeq" id="XP_030520142.2"/>
    </source>
</evidence>
<evidence type="ECO:0000256" key="1">
    <source>
        <dbReference type="ARBA" id="ARBA00022491"/>
    </source>
</evidence>
<dbReference type="Proteomes" id="UP000827889">
    <property type="component" value="Chromosome 7"/>
</dbReference>
<reference evidence="4" key="1">
    <citation type="submission" date="2025-08" db="UniProtKB">
        <authorList>
            <consortium name="RefSeq"/>
        </authorList>
    </citation>
    <scope>IDENTIFICATION</scope>
    <source>
        <tissue evidence="4">Leaf</tissue>
    </source>
</reference>